<reference evidence="1 2" key="1">
    <citation type="journal article" date="2017" name="Int. J. Parasitol.">
        <title>The genome of the protozoan parasite Cystoisospora suis and a reverse vaccinology approach to identify vaccine candidates.</title>
        <authorList>
            <person name="Palmieri N."/>
            <person name="Shrestha A."/>
            <person name="Ruttkowski B."/>
            <person name="Beck T."/>
            <person name="Vogl C."/>
            <person name="Tomley F."/>
            <person name="Blake D.P."/>
            <person name="Joachim A."/>
        </authorList>
    </citation>
    <scope>NUCLEOTIDE SEQUENCE [LARGE SCALE GENOMIC DNA]</scope>
    <source>
        <strain evidence="1 2">Wien I</strain>
    </source>
</reference>
<evidence type="ECO:0000313" key="2">
    <source>
        <dbReference type="Proteomes" id="UP000221165"/>
    </source>
</evidence>
<dbReference type="GeneID" id="94426317"/>
<comment type="caution">
    <text evidence="1">The sequence shown here is derived from an EMBL/GenBank/DDBJ whole genome shotgun (WGS) entry which is preliminary data.</text>
</comment>
<dbReference type="AlphaFoldDB" id="A0A2C6L6C1"/>
<proteinExistence type="predicted"/>
<dbReference type="RefSeq" id="XP_067924924.1">
    <property type="nucleotide sequence ID" value="XM_068063106.1"/>
</dbReference>
<sequence length="127" mass="14218">MTTGRGQPYGLYKVKLTDRLLRSFPVTLTAPFFAGRAKGQDPFLALTFPARPPRIQQVSIRKTWLKTAGALPVPTGLKMAQQSASRFVQGEKKRKGHRPRRVLEFVRIVRQRQNAEAAGGAVEMRMA</sequence>
<name>A0A2C6L6C1_9APIC</name>
<dbReference type="EMBL" id="MIGC01001233">
    <property type="protein sequence ID" value="PHJ23248.1"/>
    <property type="molecule type" value="Genomic_DNA"/>
</dbReference>
<evidence type="ECO:0000313" key="1">
    <source>
        <dbReference type="EMBL" id="PHJ23248.1"/>
    </source>
</evidence>
<dbReference type="VEuPathDB" id="ToxoDB:CSUI_002907"/>
<organism evidence="1 2">
    <name type="scientific">Cystoisospora suis</name>
    <dbReference type="NCBI Taxonomy" id="483139"/>
    <lineage>
        <taxon>Eukaryota</taxon>
        <taxon>Sar</taxon>
        <taxon>Alveolata</taxon>
        <taxon>Apicomplexa</taxon>
        <taxon>Conoidasida</taxon>
        <taxon>Coccidia</taxon>
        <taxon>Eucoccidiorida</taxon>
        <taxon>Eimeriorina</taxon>
        <taxon>Sarcocystidae</taxon>
        <taxon>Cystoisospora</taxon>
    </lineage>
</organism>
<gene>
    <name evidence="1" type="ORF">CSUI_002907</name>
</gene>
<dbReference type="Proteomes" id="UP000221165">
    <property type="component" value="Unassembled WGS sequence"/>
</dbReference>
<keyword evidence="2" id="KW-1185">Reference proteome</keyword>
<accession>A0A2C6L6C1</accession>
<protein>
    <submittedName>
        <fullName evidence="1">Uncharacterized protein</fullName>
    </submittedName>
</protein>